<dbReference type="EMBL" id="JABSTQ010010441">
    <property type="protein sequence ID" value="KAG0420996.1"/>
    <property type="molecule type" value="Genomic_DNA"/>
</dbReference>
<proteinExistence type="predicted"/>
<sequence>MISLEYLPTRYLRDFKIKKGPARLTASTGTQTSTDDLRLAPHGTNHFNPKNETWILSLRGPFKRRVLQSLSHPKPKCLKVGDFLLVPLKAPENLALLFPFSGSPVWYSTCTGIKQIGTFQLVDKDDQALPIVTVEEQHRPVFSGSVTSTSAKAIKAPLHQFVFIGHGETDRSMFYKSLFVQRASDLSRGREWCPPDCECDICRRTLGPR</sequence>
<name>A0AC60PJL9_IXOPE</name>
<dbReference type="Proteomes" id="UP000805193">
    <property type="component" value="Unassembled WGS sequence"/>
</dbReference>
<accession>A0AC60PJL9</accession>
<protein>
    <submittedName>
        <fullName evidence="1">Uncharacterized protein</fullName>
    </submittedName>
</protein>
<keyword evidence="2" id="KW-1185">Reference proteome</keyword>
<evidence type="ECO:0000313" key="1">
    <source>
        <dbReference type="EMBL" id="KAG0420996.1"/>
    </source>
</evidence>
<gene>
    <name evidence="1" type="ORF">HPB47_003100</name>
</gene>
<comment type="caution">
    <text evidence="1">The sequence shown here is derived from an EMBL/GenBank/DDBJ whole genome shotgun (WGS) entry which is preliminary data.</text>
</comment>
<reference evidence="1 2" key="1">
    <citation type="journal article" date="2020" name="Cell">
        <title>Large-Scale Comparative Analyses of Tick Genomes Elucidate Their Genetic Diversity and Vector Capacities.</title>
        <authorList>
            <consortium name="Tick Genome and Microbiome Consortium (TIGMIC)"/>
            <person name="Jia N."/>
            <person name="Wang J."/>
            <person name="Shi W."/>
            <person name="Du L."/>
            <person name="Sun Y."/>
            <person name="Zhan W."/>
            <person name="Jiang J.F."/>
            <person name="Wang Q."/>
            <person name="Zhang B."/>
            <person name="Ji P."/>
            <person name="Bell-Sakyi L."/>
            <person name="Cui X.M."/>
            <person name="Yuan T.T."/>
            <person name="Jiang B.G."/>
            <person name="Yang W.F."/>
            <person name="Lam T.T."/>
            <person name="Chang Q.C."/>
            <person name="Ding S.J."/>
            <person name="Wang X.J."/>
            <person name="Zhu J.G."/>
            <person name="Ruan X.D."/>
            <person name="Zhao L."/>
            <person name="Wei J.T."/>
            <person name="Ye R.Z."/>
            <person name="Que T.C."/>
            <person name="Du C.H."/>
            <person name="Zhou Y.H."/>
            <person name="Cheng J.X."/>
            <person name="Dai P.F."/>
            <person name="Guo W.B."/>
            <person name="Han X.H."/>
            <person name="Huang E.J."/>
            <person name="Li L.F."/>
            <person name="Wei W."/>
            <person name="Gao Y.C."/>
            <person name="Liu J.Z."/>
            <person name="Shao H.Z."/>
            <person name="Wang X."/>
            <person name="Wang C.C."/>
            <person name="Yang T.C."/>
            <person name="Huo Q.B."/>
            <person name="Li W."/>
            <person name="Chen H.Y."/>
            <person name="Chen S.E."/>
            <person name="Zhou L.G."/>
            <person name="Ni X.B."/>
            <person name="Tian J.H."/>
            <person name="Sheng Y."/>
            <person name="Liu T."/>
            <person name="Pan Y.S."/>
            <person name="Xia L.Y."/>
            <person name="Li J."/>
            <person name="Zhao F."/>
            <person name="Cao W.C."/>
        </authorList>
    </citation>
    <scope>NUCLEOTIDE SEQUENCE [LARGE SCALE GENOMIC DNA]</scope>
    <source>
        <strain evidence="1">Iper-2018</strain>
    </source>
</reference>
<organism evidence="1 2">
    <name type="scientific">Ixodes persulcatus</name>
    <name type="common">Taiga tick</name>
    <dbReference type="NCBI Taxonomy" id="34615"/>
    <lineage>
        <taxon>Eukaryota</taxon>
        <taxon>Metazoa</taxon>
        <taxon>Ecdysozoa</taxon>
        <taxon>Arthropoda</taxon>
        <taxon>Chelicerata</taxon>
        <taxon>Arachnida</taxon>
        <taxon>Acari</taxon>
        <taxon>Parasitiformes</taxon>
        <taxon>Ixodida</taxon>
        <taxon>Ixodoidea</taxon>
        <taxon>Ixodidae</taxon>
        <taxon>Ixodinae</taxon>
        <taxon>Ixodes</taxon>
    </lineage>
</organism>
<evidence type="ECO:0000313" key="2">
    <source>
        <dbReference type="Proteomes" id="UP000805193"/>
    </source>
</evidence>